<dbReference type="EMBL" id="BGPR01092773">
    <property type="protein sequence ID" value="GBM28409.1"/>
    <property type="molecule type" value="Genomic_DNA"/>
</dbReference>
<dbReference type="Proteomes" id="UP000499080">
    <property type="component" value="Unassembled WGS sequence"/>
</dbReference>
<accession>A0A4Y2EJJ1</accession>
<organism evidence="1 2">
    <name type="scientific">Araneus ventricosus</name>
    <name type="common">Orbweaver spider</name>
    <name type="synonym">Epeira ventricosa</name>
    <dbReference type="NCBI Taxonomy" id="182803"/>
    <lineage>
        <taxon>Eukaryota</taxon>
        <taxon>Metazoa</taxon>
        <taxon>Ecdysozoa</taxon>
        <taxon>Arthropoda</taxon>
        <taxon>Chelicerata</taxon>
        <taxon>Arachnida</taxon>
        <taxon>Araneae</taxon>
        <taxon>Araneomorphae</taxon>
        <taxon>Entelegynae</taxon>
        <taxon>Araneoidea</taxon>
        <taxon>Araneidae</taxon>
        <taxon>Araneus</taxon>
    </lineage>
</organism>
<evidence type="ECO:0000313" key="2">
    <source>
        <dbReference type="Proteomes" id="UP000499080"/>
    </source>
</evidence>
<reference evidence="1 2" key="1">
    <citation type="journal article" date="2019" name="Sci. Rep.">
        <title>Orb-weaving spider Araneus ventricosus genome elucidates the spidroin gene catalogue.</title>
        <authorList>
            <person name="Kono N."/>
            <person name="Nakamura H."/>
            <person name="Ohtoshi R."/>
            <person name="Moran D.A.P."/>
            <person name="Shinohara A."/>
            <person name="Yoshida Y."/>
            <person name="Fujiwara M."/>
            <person name="Mori M."/>
            <person name="Tomita M."/>
            <person name="Arakawa K."/>
        </authorList>
    </citation>
    <scope>NUCLEOTIDE SEQUENCE [LARGE SCALE GENOMIC DNA]</scope>
</reference>
<protein>
    <submittedName>
        <fullName evidence="1">Uncharacterized protein</fullName>
    </submittedName>
</protein>
<keyword evidence="2" id="KW-1185">Reference proteome</keyword>
<evidence type="ECO:0000313" key="1">
    <source>
        <dbReference type="EMBL" id="GBM28409.1"/>
    </source>
</evidence>
<dbReference type="AlphaFoldDB" id="A0A4Y2EJJ1"/>
<sequence length="135" mass="15974">MRKLFSRRGRDIQNSSAEEYPISSTVLFFSPKKQMPVCKIFISKTQEVRKKVPENYCLWKEGKKREERQNNSGKLFRSAKREGRRYWRKYMTRETFDPVRGLELIGAHLCRSKQEGNCCSTDAIIERGETGRILY</sequence>
<comment type="caution">
    <text evidence="1">The sequence shown here is derived from an EMBL/GenBank/DDBJ whole genome shotgun (WGS) entry which is preliminary data.</text>
</comment>
<name>A0A4Y2EJJ1_ARAVE</name>
<gene>
    <name evidence="1" type="ORF">AVEN_144252_1</name>
</gene>
<proteinExistence type="predicted"/>